<feature type="transmembrane region" description="Helical" evidence="1">
    <location>
        <begin position="391"/>
        <end position="413"/>
    </location>
</feature>
<evidence type="ECO:0000313" key="5">
    <source>
        <dbReference type="Proteomes" id="UP001214043"/>
    </source>
</evidence>
<feature type="domain" description="7 transmembrane helices usually fused to an inactive transglutaminase" evidence="3">
    <location>
        <begin position="268"/>
        <end position="512"/>
    </location>
</feature>
<proteinExistence type="predicted"/>
<organism evidence="4 5">
    <name type="scientific">Hyphococcus flavus</name>
    <dbReference type="NCBI Taxonomy" id="1866326"/>
    <lineage>
        <taxon>Bacteria</taxon>
        <taxon>Pseudomonadati</taxon>
        <taxon>Pseudomonadota</taxon>
        <taxon>Alphaproteobacteria</taxon>
        <taxon>Parvularculales</taxon>
        <taxon>Parvularculaceae</taxon>
        <taxon>Hyphococcus</taxon>
    </lineage>
</organism>
<keyword evidence="1" id="KW-1133">Transmembrane helix</keyword>
<feature type="transmembrane region" description="Helical" evidence="1">
    <location>
        <begin position="6"/>
        <end position="25"/>
    </location>
</feature>
<feature type="transmembrane region" description="Helical" evidence="1">
    <location>
        <begin position="480"/>
        <end position="500"/>
    </location>
</feature>
<keyword evidence="1" id="KW-0472">Membrane</keyword>
<evidence type="ECO:0000256" key="1">
    <source>
        <dbReference type="SAM" id="Phobius"/>
    </source>
</evidence>
<feature type="transmembrane region" description="Helical" evidence="1">
    <location>
        <begin position="419"/>
        <end position="436"/>
    </location>
</feature>
<dbReference type="InterPro" id="IPR025838">
    <property type="entry name" value="Transglut_i_TM"/>
</dbReference>
<dbReference type="Pfam" id="PF14400">
    <property type="entry name" value="Transglut_i_TM"/>
    <property type="match status" value="1"/>
</dbReference>
<keyword evidence="1" id="KW-0812">Transmembrane</keyword>
<dbReference type="KEGG" id="hfl:PUV54_10850"/>
<dbReference type="Proteomes" id="UP001214043">
    <property type="component" value="Chromosome"/>
</dbReference>
<feature type="transmembrane region" description="Helical" evidence="1">
    <location>
        <begin position="361"/>
        <end position="384"/>
    </location>
</feature>
<dbReference type="RefSeq" id="WP_274492257.1">
    <property type="nucleotide sequence ID" value="NZ_CP118166.1"/>
</dbReference>
<accession>A0AAE9ZBT4</accession>
<evidence type="ECO:0000259" key="2">
    <source>
        <dbReference type="Pfam" id="PF14400"/>
    </source>
</evidence>
<feature type="domain" description="Inactive transglutaminase fused to 7 transmembrane helices" evidence="2">
    <location>
        <begin position="27"/>
        <end position="180"/>
    </location>
</feature>
<dbReference type="Pfam" id="PF14402">
    <property type="entry name" value="7TM_transglut"/>
    <property type="match status" value="1"/>
</dbReference>
<reference evidence="4" key="1">
    <citation type="submission" date="2023-02" db="EMBL/GenBank/DDBJ databases">
        <title>Genome sequence of Hyphococcus flavus.</title>
        <authorList>
            <person name="Rong J.-C."/>
            <person name="Zhao Q."/>
            <person name="Yi M."/>
            <person name="Wu J.-Y."/>
        </authorList>
    </citation>
    <scope>NUCLEOTIDE SEQUENCE</scope>
    <source>
        <strain evidence="4">MCCC 1K03223</strain>
    </source>
</reference>
<protein>
    <submittedName>
        <fullName evidence="4">UUP1 family membrane protein</fullName>
    </submittedName>
</protein>
<dbReference type="AlphaFoldDB" id="A0AAE9ZBT4"/>
<dbReference type="EMBL" id="CP118166">
    <property type="protein sequence ID" value="WDI30455.1"/>
    <property type="molecule type" value="Genomic_DNA"/>
</dbReference>
<evidence type="ECO:0000259" key="3">
    <source>
        <dbReference type="Pfam" id="PF14402"/>
    </source>
</evidence>
<name>A0AAE9ZBT4_9PROT</name>
<keyword evidence="5" id="KW-1185">Reference proteome</keyword>
<sequence length="514" mass="57346">MKINLRHATILGLVLIVAGAVIFLIKSSVLHYPLSPGERTTLWDFELYLEFEGRNEPARIEAYIPAGDVERAFPQEEFYNGSFGLSLIGENGTRNRKAVWTYRYPADKKVLRYAVQTLGETQSTPLPLAFRESEPQIIPFEADEVKRQAFIVWSGNLRQRSADDQSFADLALKSVFETRADNEQYADEVAALLDEGEGVVGRLVLAQQLLQSQGVPARIAGGVYLSDERRRLETRRWLEYHIDGEDFRFFPSDAPDRFFTIWYGPRPLVSADGVDDLDVQIALRSLDTSASAVAANTPGPLGDFGRAVGFGALPLTTQLVYQVLITIPVGITILVFLRQFIGFKTLGTFMPVLIGIAFRETALLNGVLLFTLLVALGLTLRFYLERLHLLLVPRLAVVLIFIVMTMAGITVLMTGANQAIGLSISLFPMVILTMTIERMSIVWEESSASEAIKQGFGSLAVAAITYLAMTNSYVEYLMYQFPELLLVLMGLCVLMGRYTGLRLMELWRFRALAN</sequence>
<feature type="transmembrane region" description="Helical" evidence="1">
    <location>
        <begin position="319"/>
        <end position="341"/>
    </location>
</feature>
<evidence type="ECO:0000313" key="4">
    <source>
        <dbReference type="EMBL" id="WDI30455.1"/>
    </source>
</evidence>
<gene>
    <name evidence="4" type="ORF">PUV54_10850</name>
</gene>
<dbReference type="InterPro" id="IPR025840">
    <property type="entry name" value="7TM_transglut"/>
</dbReference>